<gene>
    <name evidence="1" type="ORF">UFOVP326_5</name>
</gene>
<reference evidence="1" key="1">
    <citation type="submission" date="2020-04" db="EMBL/GenBank/DDBJ databases">
        <authorList>
            <person name="Chiriac C."/>
            <person name="Salcher M."/>
            <person name="Ghai R."/>
            <person name="Kavagutti S V."/>
        </authorList>
    </citation>
    <scope>NUCLEOTIDE SEQUENCE</scope>
</reference>
<dbReference type="Gene3D" id="3.10.450.40">
    <property type="match status" value="1"/>
</dbReference>
<evidence type="ECO:0000313" key="1">
    <source>
        <dbReference type="EMBL" id="CAB4137112.1"/>
    </source>
</evidence>
<dbReference type="SUPFAM" id="SSF160719">
    <property type="entry name" value="gpW/gp25-like"/>
    <property type="match status" value="1"/>
</dbReference>
<name>A0A6J5LTN0_9CAUD</name>
<protein>
    <recommendedName>
        <fullName evidence="2">Baseplate assembly protein</fullName>
    </recommendedName>
</protein>
<proteinExistence type="predicted"/>
<evidence type="ECO:0008006" key="2">
    <source>
        <dbReference type="Google" id="ProtNLM"/>
    </source>
</evidence>
<accession>A0A6J5LTN0</accession>
<sequence>MSTPFERVLQGWRFVEVRANDSLQAIALREMGDAGRWAELITINELRYPYLTTNPDEAQPGVLLAGQMLRVPAPTSYATVDTDPDAVFYRDVALVGGRLVVENGDIQPVGGLANLRQTIRHLIATETGELMFHPGYGCNLRRLLGSLNGPTAALLAARYVRSALEADERVDRVTDARATVSGDKLMVEAEIVTVAGRPLTITEAV</sequence>
<organism evidence="1">
    <name type="scientific">uncultured Caudovirales phage</name>
    <dbReference type="NCBI Taxonomy" id="2100421"/>
    <lineage>
        <taxon>Viruses</taxon>
        <taxon>Duplodnaviria</taxon>
        <taxon>Heunggongvirae</taxon>
        <taxon>Uroviricota</taxon>
        <taxon>Caudoviricetes</taxon>
        <taxon>Peduoviridae</taxon>
        <taxon>Maltschvirus</taxon>
        <taxon>Maltschvirus maltsch</taxon>
    </lineage>
</organism>
<dbReference type="InterPro" id="IPR020288">
    <property type="entry name" value="Sheath_initiator"/>
</dbReference>
<dbReference type="EMBL" id="LR796340">
    <property type="protein sequence ID" value="CAB4137112.1"/>
    <property type="molecule type" value="Genomic_DNA"/>
</dbReference>
<dbReference type="Pfam" id="PF10934">
    <property type="entry name" value="Sheath_initiator"/>
    <property type="match status" value="1"/>
</dbReference>